<dbReference type="Proteomes" id="UP000255008">
    <property type="component" value="Unassembled WGS sequence"/>
</dbReference>
<organism evidence="1 2">
    <name type="scientific">Ralstonia mannitolilytica</name>
    <dbReference type="NCBI Taxonomy" id="105219"/>
    <lineage>
        <taxon>Bacteria</taxon>
        <taxon>Pseudomonadati</taxon>
        <taxon>Pseudomonadota</taxon>
        <taxon>Betaproteobacteria</taxon>
        <taxon>Burkholderiales</taxon>
        <taxon>Burkholderiaceae</taxon>
        <taxon>Ralstonia</taxon>
    </lineage>
</organism>
<comment type="caution">
    <text evidence="1">The sequence shown here is derived from an EMBL/GenBank/DDBJ whole genome shotgun (WGS) entry which is preliminary data.</text>
</comment>
<dbReference type="AlphaFoldDB" id="A0AAJ4ZNJ8"/>
<evidence type="ECO:0000313" key="1">
    <source>
        <dbReference type="EMBL" id="SUD98625.1"/>
    </source>
</evidence>
<dbReference type="EMBL" id="UGVE01000001">
    <property type="protein sequence ID" value="SUD98625.1"/>
    <property type="molecule type" value="Genomic_DNA"/>
</dbReference>
<name>A0AAJ4ZNJ8_9RALS</name>
<proteinExistence type="predicted"/>
<protein>
    <submittedName>
        <fullName evidence="1">Uncharacterized protein</fullName>
    </submittedName>
</protein>
<sequence>MDRSELIERLEQLAFDYASEQHYYQEKADEAEEKYNIVSDRVQALLAADGSDDDDDEAECD</sequence>
<dbReference type="RefSeq" id="WP_115044120.1">
    <property type="nucleotide sequence ID" value="NZ_BAAAEC010000010.1"/>
</dbReference>
<gene>
    <name evidence="1" type="ORF">NCTC10894_03016</name>
</gene>
<evidence type="ECO:0000313" key="2">
    <source>
        <dbReference type="Proteomes" id="UP000255008"/>
    </source>
</evidence>
<reference evidence="1 2" key="1">
    <citation type="submission" date="2018-06" db="EMBL/GenBank/DDBJ databases">
        <authorList>
            <consortium name="Pathogen Informatics"/>
            <person name="Doyle S."/>
        </authorList>
    </citation>
    <scope>NUCLEOTIDE SEQUENCE [LARGE SCALE GENOMIC DNA]</scope>
    <source>
        <strain evidence="1 2">NCTC10894</strain>
    </source>
</reference>
<accession>A0AAJ4ZNJ8</accession>